<protein>
    <submittedName>
        <fullName evidence="1">Uncharacterized protein</fullName>
    </submittedName>
</protein>
<sequence>MGLGRLWRACASVRGELAWVVCFGISQDFVGKVSKVGLAQLFISHFTFKHRDEEQGVFR</sequence>
<evidence type="ECO:0000313" key="2">
    <source>
        <dbReference type="Proteomes" id="UP000515680"/>
    </source>
</evidence>
<evidence type="ECO:0000313" key="1">
    <source>
        <dbReference type="EMBL" id="BBT40301.1"/>
    </source>
</evidence>
<dbReference type="AlphaFoldDB" id="A0A6S5CY47"/>
<dbReference type="EMBL" id="AP022227">
    <property type="protein sequence ID" value="BBT40301.1"/>
    <property type="molecule type" value="Genomic_DNA"/>
</dbReference>
<organism evidence="1 2">
    <name type="scientific">Pseudomonas putida</name>
    <name type="common">Arthrobacter siderocapsulatus</name>
    <dbReference type="NCBI Taxonomy" id="303"/>
    <lineage>
        <taxon>Bacteria</taxon>
        <taxon>Pseudomonadati</taxon>
        <taxon>Pseudomonadota</taxon>
        <taxon>Gammaproteobacteria</taxon>
        <taxon>Pseudomonadales</taxon>
        <taxon>Pseudomonadaceae</taxon>
        <taxon>Pseudomonas</taxon>
    </lineage>
</organism>
<name>A0A6S5CY47_PSEPU</name>
<accession>A0A6S5CY47</accession>
<gene>
    <name evidence="1" type="ORF">WP8W18C01_26420</name>
</gene>
<reference evidence="1 2" key="1">
    <citation type="submission" date="2019-12" db="EMBL/GenBank/DDBJ databases">
        <title>complete genome sequences of Pseudomonas putida str. WP8-W18-CRE-01 isolated from wastewater treatment plant effluent.</title>
        <authorList>
            <person name="Sekizuka T."/>
            <person name="Itokawa K."/>
            <person name="Yatsu K."/>
            <person name="Inamine Y."/>
            <person name="Kuroda M."/>
        </authorList>
    </citation>
    <scope>NUCLEOTIDE SEQUENCE [LARGE SCALE GENOMIC DNA]</scope>
    <source>
        <strain evidence="1 2">WP8-W18-CRE-01</strain>
    </source>
</reference>
<proteinExistence type="predicted"/>
<dbReference type="Proteomes" id="UP000515680">
    <property type="component" value="Chromosome"/>
</dbReference>